<sequence>MTEPTLVDEDLKHLVTLFYTRVRADPQLGPVFNDVISDWPEHLDRITDFWSSVVFASGRYKGNPLAMHMLHADRITPPLFDRWLLLWADTTDALLPREAAAAVQARASRIAETLRAVICPPPPLRTDQT</sequence>
<proteinExistence type="predicted"/>
<dbReference type="CDD" id="cd08916">
    <property type="entry name" value="TrHb3_P"/>
    <property type="match status" value="1"/>
</dbReference>
<dbReference type="Gene3D" id="1.10.490.10">
    <property type="entry name" value="Globins"/>
    <property type="match status" value="1"/>
</dbReference>
<evidence type="ECO:0000313" key="2">
    <source>
        <dbReference type="Proteomes" id="UP000030907"/>
    </source>
</evidence>
<dbReference type="InterPro" id="IPR012292">
    <property type="entry name" value="Globin/Proto"/>
</dbReference>
<dbReference type="GO" id="GO:0020037">
    <property type="term" value="F:heme binding"/>
    <property type="evidence" value="ECO:0007669"/>
    <property type="project" value="InterPro"/>
</dbReference>
<dbReference type="SUPFAM" id="SSF46458">
    <property type="entry name" value="Globin-like"/>
    <property type="match status" value="1"/>
</dbReference>
<dbReference type="HOGENOM" id="CLU_104957_4_1_5"/>
<dbReference type="GO" id="GO:0019825">
    <property type="term" value="F:oxygen binding"/>
    <property type="evidence" value="ECO:0007669"/>
    <property type="project" value="InterPro"/>
</dbReference>
<organism evidence="1 2">
    <name type="scientific">Sphingopyxis fribergensis</name>
    <dbReference type="NCBI Taxonomy" id="1515612"/>
    <lineage>
        <taxon>Bacteria</taxon>
        <taxon>Pseudomonadati</taxon>
        <taxon>Pseudomonadota</taxon>
        <taxon>Alphaproteobacteria</taxon>
        <taxon>Sphingomonadales</taxon>
        <taxon>Sphingomonadaceae</taxon>
        <taxon>Sphingopyxis</taxon>
    </lineage>
</organism>
<dbReference type="EMBL" id="CP009122">
    <property type="protein sequence ID" value="AJA08505.1"/>
    <property type="molecule type" value="Genomic_DNA"/>
</dbReference>
<dbReference type="OrthoDB" id="25954at2"/>
<dbReference type="RefSeq" id="WP_052208893.1">
    <property type="nucleotide sequence ID" value="NZ_CP009122.1"/>
</dbReference>
<dbReference type="KEGG" id="sphk:SKP52_07930"/>
<dbReference type="Proteomes" id="UP000030907">
    <property type="component" value="Chromosome"/>
</dbReference>
<evidence type="ECO:0000313" key="1">
    <source>
        <dbReference type="EMBL" id="AJA08505.1"/>
    </source>
</evidence>
<protein>
    <submittedName>
        <fullName evidence="1">Uncharacterized protein</fullName>
    </submittedName>
</protein>
<reference evidence="1 2" key="1">
    <citation type="journal article" date="2015" name="Int. J. Syst. Evol. Microbiol.">
        <title>Description of Sphingopyxis fribergensis sp. nov. - a soil bacterium with the ability to degrade styrene and phenylacetic acid.</title>
        <authorList>
            <person name="Oelschlagel M."/>
            <person name="Ruckert C."/>
            <person name="Kalinowski J."/>
            <person name="Schmidt G."/>
            <person name="Schlomann M."/>
            <person name="Tischler D."/>
        </authorList>
    </citation>
    <scope>NUCLEOTIDE SEQUENCE [LARGE SCALE GENOMIC DNA]</scope>
    <source>
        <strain evidence="1 2">Kp5.2</strain>
    </source>
</reference>
<name>A0A0A7PEQ6_9SPHN</name>
<keyword evidence="2" id="KW-1185">Reference proteome</keyword>
<dbReference type="STRING" id="1515612.SKP52_07930"/>
<gene>
    <name evidence="1" type="ORF">SKP52_07930</name>
</gene>
<dbReference type="InterPro" id="IPR009050">
    <property type="entry name" value="Globin-like_sf"/>
</dbReference>
<accession>A0A0A7PEQ6</accession>
<dbReference type="AlphaFoldDB" id="A0A0A7PEQ6"/>